<keyword evidence="3 10" id="KW-0732">Signal</keyword>
<dbReference type="RefSeq" id="XP_008331433.1">
    <property type="nucleotide sequence ID" value="XM_008333211.3"/>
</dbReference>
<dbReference type="KEGG" id="csem:103395485"/>
<dbReference type="Gene3D" id="2.60.40.10">
    <property type="entry name" value="Immunoglobulins"/>
    <property type="match status" value="2"/>
</dbReference>
<dbReference type="OrthoDB" id="8942047at2759"/>
<dbReference type="GO" id="GO:0009897">
    <property type="term" value="C:external side of plasma membrane"/>
    <property type="evidence" value="ECO:0007669"/>
    <property type="project" value="TreeGrafter"/>
</dbReference>
<evidence type="ECO:0000259" key="11">
    <source>
        <dbReference type="PROSITE" id="PS50853"/>
    </source>
</evidence>
<dbReference type="OMA" id="TAGCWLQ"/>
<evidence type="ECO:0000256" key="8">
    <source>
        <dbReference type="SAM" id="MobiDB-lite"/>
    </source>
</evidence>
<reference evidence="12" key="2">
    <citation type="submission" date="2025-08" db="UniProtKB">
        <authorList>
            <consortium name="Ensembl"/>
        </authorList>
    </citation>
    <scope>IDENTIFICATION</scope>
</reference>
<dbReference type="SUPFAM" id="SSF49265">
    <property type="entry name" value="Fibronectin type III"/>
    <property type="match status" value="2"/>
</dbReference>
<feature type="region of interest" description="Disordered" evidence="8">
    <location>
        <begin position="302"/>
        <end position="351"/>
    </location>
</feature>
<dbReference type="InterPro" id="IPR013783">
    <property type="entry name" value="Ig-like_fold"/>
</dbReference>
<dbReference type="FunCoup" id="A0A3P8WTP2">
    <property type="interactions" value="1270"/>
</dbReference>
<evidence type="ECO:0000313" key="12">
    <source>
        <dbReference type="Ensembl" id="ENSCSEP00000029882.1"/>
    </source>
</evidence>
<evidence type="ECO:0000256" key="4">
    <source>
        <dbReference type="ARBA" id="ARBA00022989"/>
    </source>
</evidence>
<evidence type="ECO:0000313" key="13">
    <source>
        <dbReference type="Proteomes" id="UP000265120"/>
    </source>
</evidence>
<reference evidence="12" key="3">
    <citation type="submission" date="2025-09" db="UniProtKB">
        <authorList>
            <consortium name="Ensembl"/>
        </authorList>
    </citation>
    <scope>IDENTIFICATION</scope>
</reference>
<feature type="compositionally biased region" description="Low complexity" evidence="8">
    <location>
        <begin position="302"/>
        <end position="320"/>
    </location>
</feature>
<dbReference type="STRING" id="244447.ENSCSEP00000029882"/>
<dbReference type="GeneTree" id="ENSGT00940000164309"/>
<keyword evidence="2 9" id="KW-0812">Transmembrane</keyword>
<dbReference type="InParanoid" id="A0A3P8WTP2"/>
<sequence>MRMILFFLLPCLGSVSAKEPPEIDNCSVIHLEYVACSWGNQRPPTVNYTFSSRFSDETFAKCTTYVLENGITTGCNQSYNKLHTRRFDTFETRLTHGNNTFEKKFTLKEKVLLNPPTNITVQNGSDFNLYFYWNQTFTECVESEVRFRANSKKWETSTVSFGKQSYIINLPSSRSRYELQVRSRVHKVCGESFRWSDWSRPAVWGSNNSTDPKAGDPSMSVLTPLFYSLGAFVFVLLLAMLLYHERVRIIPISVVPKPSLVLYDIEDWLQLSKGLKGNFKTNYTERTCTVREYCQVSQSQDDDSVSSSVTTDQTDCSVTVPEDNCEDQTASRSSSASTIVFQSEEKDQLSD</sequence>
<dbReference type="GO" id="GO:0004896">
    <property type="term" value="F:cytokine receptor activity"/>
    <property type="evidence" value="ECO:0007669"/>
    <property type="project" value="TreeGrafter"/>
</dbReference>
<proteinExistence type="predicted"/>
<organism evidence="12 13">
    <name type="scientific">Cynoglossus semilaevis</name>
    <name type="common">Tongue sole</name>
    <dbReference type="NCBI Taxonomy" id="244447"/>
    <lineage>
        <taxon>Eukaryota</taxon>
        <taxon>Metazoa</taxon>
        <taxon>Chordata</taxon>
        <taxon>Craniata</taxon>
        <taxon>Vertebrata</taxon>
        <taxon>Euteleostomi</taxon>
        <taxon>Actinopterygii</taxon>
        <taxon>Neopterygii</taxon>
        <taxon>Teleostei</taxon>
        <taxon>Neoteleostei</taxon>
        <taxon>Acanthomorphata</taxon>
        <taxon>Carangaria</taxon>
        <taxon>Pleuronectiformes</taxon>
        <taxon>Pleuronectoidei</taxon>
        <taxon>Cynoglossidae</taxon>
        <taxon>Cynoglossinae</taxon>
        <taxon>Cynoglossus</taxon>
    </lineage>
</organism>
<comment type="subcellular location">
    <subcellularLocation>
        <location evidence="1">Membrane</location>
        <topology evidence="1">Single-pass type I membrane protein</topology>
    </subcellularLocation>
</comment>
<keyword evidence="7" id="KW-0325">Glycoprotein</keyword>
<evidence type="ECO:0000256" key="7">
    <source>
        <dbReference type="ARBA" id="ARBA00023180"/>
    </source>
</evidence>
<protein>
    <submittedName>
        <fullName evidence="12">Interleukin 2 receptor subunit gamma</fullName>
    </submittedName>
</protein>
<dbReference type="InterPro" id="IPR048651">
    <property type="entry name" value="CRLF2-like_D1"/>
</dbReference>
<reference evidence="12 13" key="1">
    <citation type="journal article" date="2014" name="Nat. Genet.">
        <title>Whole-genome sequence of a flatfish provides insights into ZW sex chromosome evolution and adaptation to a benthic lifestyle.</title>
        <authorList>
            <person name="Chen S."/>
            <person name="Zhang G."/>
            <person name="Shao C."/>
            <person name="Huang Q."/>
            <person name="Liu G."/>
            <person name="Zhang P."/>
            <person name="Song W."/>
            <person name="An N."/>
            <person name="Chalopin D."/>
            <person name="Volff J.N."/>
            <person name="Hong Y."/>
            <person name="Li Q."/>
            <person name="Sha Z."/>
            <person name="Zhou H."/>
            <person name="Xie M."/>
            <person name="Yu Q."/>
            <person name="Liu Y."/>
            <person name="Xiang H."/>
            <person name="Wang N."/>
            <person name="Wu K."/>
            <person name="Yang C."/>
            <person name="Zhou Q."/>
            <person name="Liao X."/>
            <person name="Yang L."/>
            <person name="Hu Q."/>
            <person name="Zhang J."/>
            <person name="Meng L."/>
            <person name="Jin L."/>
            <person name="Tian Y."/>
            <person name="Lian J."/>
            <person name="Yang J."/>
            <person name="Miao G."/>
            <person name="Liu S."/>
            <person name="Liang Z."/>
            <person name="Yan F."/>
            <person name="Li Y."/>
            <person name="Sun B."/>
            <person name="Zhang H."/>
            <person name="Zhang J."/>
            <person name="Zhu Y."/>
            <person name="Du M."/>
            <person name="Zhao Y."/>
            <person name="Schartl M."/>
            <person name="Tang Q."/>
            <person name="Wang J."/>
        </authorList>
    </citation>
    <scope>NUCLEOTIDE SEQUENCE</scope>
</reference>
<feature type="domain" description="Fibronectin type-III" evidence="11">
    <location>
        <begin position="115"/>
        <end position="213"/>
    </location>
</feature>
<evidence type="ECO:0000256" key="2">
    <source>
        <dbReference type="ARBA" id="ARBA00022692"/>
    </source>
</evidence>
<evidence type="ECO:0000256" key="3">
    <source>
        <dbReference type="ARBA" id="ARBA00022729"/>
    </source>
</evidence>
<evidence type="ECO:0000256" key="6">
    <source>
        <dbReference type="ARBA" id="ARBA00023170"/>
    </source>
</evidence>
<feature type="compositionally biased region" description="Polar residues" evidence="8">
    <location>
        <begin position="327"/>
        <end position="341"/>
    </location>
</feature>
<dbReference type="PANTHER" id="PTHR23037:SF47">
    <property type="entry name" value="INTERLEUKIN 2 RECEPTOR SUBUNIT GAMMA"/>
    <property type="match status" value="1"/>
</dbReference>
<dbReference type="PROSITE" id="PS50853">
    <property type="entry name" value="FN3"/>
    <property type="match status" value="1"/>
</dbReference>
<keyword evidence="5 9" id="KW-0472">Membrane</keyword>
<feature type="chain" id="PRO_5018009728" evidence="10">
    <location>
        <begin position="18"/>
        <end position="351"/>
    </location>
</feature>
<evidence type="ECO:0000256" key="10">
    <source>
        <dbReference type="SAM" id="SignalP"/>
    </source>
</evidence>
<dbReference type="GeneID" id="103395485"/>
<keyword evidence="4 9" id="KW-1133">Transmembrane helix</keyword>
<feature type="transmembrane region" description="Helical" evidence="9">
    <location>
        <begin position="225"/>
        <end position="243"/>
    </location>
</feature>
<dbReference type="Pfam" id="PF21604">
    <property type="entry name" value="CRLF2_D1"/>
    <property type="match status" value="1"/>
</dbReference>
<dbReference type="AlphaFoldDB" id="A0A3P8WTP2"/>
<dbReference type="PANTHER" id="PTHR23037">
    <property type="entry name" value="CYTOKINE RECEPTOR"/>
    <property type="match status" value="1"/>
</dbReference>
<dbReference type="FunFam" id="2.60.40.10:FF:000754">
    <property type="entry name" value="Cytokine receptor common subunit gamma"/>
    <property type="match status" value="1"/>
</dbReference>
<dbReference type="InterPro" id="IPR003961">
    <property type="entry name" value="FN3_dom"/>
</dbReference>
<evidence type="ECO:0000256" key="1">
    <source>
        <dbReference type="ARBA" id="ARBA00004479"/>
    </source>
</evidence>
<evidence type="ECO:0000256" key="9">
    <source>
        <dbReference type="SAM" id="Phobius"/>
    </source>
</evidence>
<keyword evidence="6" id="KW-0675">Receptor</keyword>
<evidence type="ECO:0000256" key="5">
    <source>
        <dbReference type="ARBA" id="ARBA00023136"/>
    </source>
</evidence>
<dbReference type="Proteomes" id="UP000265120">
    <property type="component" value="Chromosome 19"/>
</dbReference>
<feature type="signal peptide" evidence="10">
    <location>
        <begin position="1"/>
        <end position="17"/>
    </location>
</feature>
<dbReference type="InterPro" id="IPR036116">
    <property type="entry name" value="FN3_sf"/>
</dbReference>
<dbReference type="Ensembl" id="ENSCSET00000030285.1">
    <property type="protein sequence ID" value="ENSCSEP00000029882.1"/>
    <property type="gene ID" value="ENSCSEG00000019156.1"/>
</dbReference>
<keyword evidence="13" id="KW-1185">Reference proteome</keyword>
<accession>A0A3P8WTP2</accession>
<name>A0A3P8WTP2_CYNSE</name>